<dbReference type="GO" id="GO:0005886">
    <property type="term" value="C:plasma membrane"/>
    <property type="evidence" value="ECO:0007669"/>
    <property type="project" value="UniProtKB-SubCell"/>
</dbReference>
<feature type="transmembrane region" description="Helical" evidence="4">
    <location>
        <begin position="123"/>
        <end position="143"/>
    </location>
</feature>
<dbReference type="GO" id="GO:0015079">
    <property type="term" value="F:potassium ion transmembrane transporter activity"/>
    <property type="evidence" value="ECO:0007669"/>
    <property type="project" value="InterPro"/>
</dbReference>
<keyword evidence="4" id="KW-0472">Membrane</keyword>
<dbReference type="InterPro" id="IPR003855">
    <property type="entry name" value="K+_transporter"/>
</dbReference>
<reference evidence="6" key="1">
    <citation type="submission" date="2019-12" db="EMBL/GenBank/DDBJ databases">
        <title>Genome sequencing and annotation of Brassica cretica.</title>
        <authorList>
            <person name="Studholme D.J."/>
            <person name="Sarris P.F."/>
        </authorList>
    </citation>
    <scope>NUCLEOTIDE SEQUENCE</scope>
    <source>
        <strain evidence="6">PFS-102/07</strain>
        <tissue evidence="6">Leaf</tissue>
    </source>
</reference>
<evidence type="ECO:0000256" key="3">
    <source>
        <dbReference type="SAM" id="MobiDB-lite"/>
    </source>
</evidence>
<dbReference type="PANTHER" id="PTHR30540">
    <property type="entry name" value="OSMOTIC STRESS POTASSIUM TRANSPORTER"/>
    <property type="match status" value="1"/>
</dbReference>
<dbReference type="Pfam" id="PF02705">
    <property type="entry name" value="K_trans"/>
    <property type="match status" value="2"/>
</dbReference>
<gene>
    <name evidence="6" type="ORF">F2Q70_00006132</name>
</gene>
<feature type="transmembrane region" description="Helical" evidence="4">
    <location>
        <begin position="224"/>
        <end position="251"/>
    </location>
</feature>
<feature type="domain" description="K+ potassium transporter integral membrane" evidence="5">
    <location>
        <begin position="179"/>
        <end position="308"/>
    </location>
</feature>
<sequence>MQSGDFHAEQSDSGATRVTVPDRAEQPKNQFPANFLLYLNQLNQCNSADVEVPVVCAILMLLFSLQHYGTRLGFLFAPIVLVWLLCISTIGVYNIFHWNPHVYKALSPYYIYKFLKKSRQRGWMSLGGILLCITGSEAMFADLGHFTQLSIQAKFITQSFCVVLLSFSETCMFLLSLWLQIAFTFAVYPSLILAYMGQAAYLSKHHFLESDYRIGFYVSVPEKIRWHVLAIAILAAVVGRQAIITGTFSIIKQCTSLGYFPKVKIVHTSSKMHGQIYIPEINWTLMLLCLAVTVGFRDTKHISNASGTLFFKPLA</sequence>
<dbReference type="InterPro" id="IPR053951">
    <property type="entry name" value="K_trans_N"/>
</dbReference>
<dbReference type="PANTHER" id="PTHR30540:SF10">
    <property type="entry name" value="POTASSIUM TRANSPORTER 8"/>
    <property type="match status" value="1"/>
</dbReference>
<evidence type="ECO:0000313" key="6">
    <source>
        <dbReference type="EMBL" id="KAF2575717.1"/>
    </source>
</evidence>
<comment type="similarity">
    <text evidence="2">Belongs to the HAK/KUP transporter (TC 2.A.72.3) family.</text>
</comment>
<evidence type="ECO:0000256" key="2">
    <source>
        <dbReference type="ARBA" id="ARBA00008440"/>
    </source>
</evidence>
<accession>A0A8S9J3E5</accession>
<feature type="transmembrane region" description="Helical" evidence="4">
    <location>
        <begin position="72"/>
        <end position="96"/>
    </location>
</feature>
<keyword evidence="4" id="KW-1133">Transmembrane helix</keyword>
<evidence type="ECO:0000256" key="4">
    <source>
        <dbReference type="SAM" id="Phobius"/>
    </source>
</evidence>
<comment type="subcellular location">
    <subcellularLocation>
        <location evidence="1">Cell membrane</location>
        <topology evidence="1">Multi-pass membrane protein</topology>
    </subcellularLocation>
</comment>
<organism evidence="6">
    <name type="scientific">Brassica cretica</name>
    <name type="common">Mustard</name>
    <dbReference type="NCBI Taxonomy" id="69181"/>
    <lineage>
        <taxon>Eukaryota</taxon>
        <taxon>Viridiplantae</taxon>
        <taxon>Streptophyta</taxon>
        <taxon>Embryophyta</taxon>
        <taxon>Tracheophyta</taxon>
        <taxon>Spermatophyta</taxon>
        <taxon>Magnoliopsida</taxon>
        <taxon>eudicotyledons</taxon>
        <taxon>Gunneridae</taxon>
        <taxon>Pentapetalae</taxon>
        <taxon>rosids</taxon>
        <taxon>malvids</taxon>
        <taxon>Brassicales</taxon>
        <taxon>Brassicaceae</taxon>
        <taxon>Brassiceae</taxon>
        <taxon>Brassica</taxon>
    </lineage>
</organism>
<dbReference type="AlphaFoldDB" id="A0A8S9J3E5"/>
<dbReference type="EMBL" id="QGKY02001015">
    <property type="protein sequence ID" value="KAF2575717.1"/>
    <property type="molecule type" value="Genomic_DNA"/>
</dbReference>
<keyword evidence="4" id="KW-0812">Transmembrane</keyword>
<feature type="domain" description="K+ potassium transporter integral membrane" evidence="5">
    <location>
        <begin position="47"/>
        <end position="167"/>
    </location>
</feature>
<feature type="transmembrane region" description="Helical" evidence="4">
    <location>
        <begin position="155"/>
        <end position="179"/>
    </location>
</feature>
<evidence type="ECO:0000259" key="5">
    <source>
        <dbReference type="Pfam" id="PF02705"/>
    </source>
</evidence>
<feature type="compositionally biased region" description="Basic and acidic residues" evidence="3">
    <location>
        <begin position="1"/>
        <end position="10"/>
    </location>
</feature>
<protein>
    <recommendedName>
        <fullName evidence="5">K+ potassium transporter integral membrane domain-containing protein</fullName>
    </recommendedName>
</protein>
<feature type="transmembrane region" description="Helical" evidence="4">
    <location>
        <begin position="185"/>
        <end position="203"/>
    </location>
</feature>
<feature type="region of interest" description="Disordered" evidence="3">
    <location>
        <begin position="1"/>
        <end position="21"/>
    </location>
</feature>
<comment type="caution">
    <text evidence="6">The sequence shown here is derived from an EMBL/GenBank/DDBJ whole genome shotgun (WGS) entry which is preliminary data.</text>
</comment>
<name>A0A8S9J3E5_BRACR</name>
<evidence type="ECO:0000256" key="1">
    <source>
        <dbReference type="ARBA" id="ARBA00004651"/>
    </source>
</evidence>
<proteinExistence type="inferred from homology"/>